<comment type="cofactor">
    <cofactor evidence="2">
        <name>a divalent metal cation</name>
        <dbReference type="ChEBI" id="CHEBI:60240"/>
    </cofactor>
</comment>
<dbReference type="GO" id="GO:0010628">
    <property type="term" value="P:positive regulation of gene expression"/>
    <property type="evidence" value="ECO:0007669"/>
    <property type="project" value="UniProtKB-ARBA"/>
</dbReference>
<dbReference type="InterPro" id="IPR036971">
    <property type="entry name" value="PDEase_catalytic_dom_sf"/>
</dbReference>
<dbReference type="GO" id="GO:0042542">
    <property type="term" value="P:response to hydrogen peroxide"/>
    <property type="evidence" value="ECO:0007669"/>
    <property type="project" value="UniProtKB-ARBA"/>
</dbReference>
<dbReference type="GO" id="GO:0046872">
    <property type="term" value="F:metal ion binding"/>
    <property type="evidence" value="ECO:0007669"/>
    <property type="project" value="UniProtKB-KW"/>
</dbReference>
<protein>
    <recommendedName>
        <fullName evidence="4">3',5'-cyclic-nucleotide phosphodiesterase</fullName>
        <ecNumber evidence="4">3.1.4.17</ecNumber>
    </recommendedName>
</protein>
<dbReference type="Gene3D" id="1.10.1300.10">
    <property type="entry name" value="3'5'-cyclic nucleotide phosphodiesterase, catalytic domain"/>
    <property type="match status" value="1"/>
</dbReference>
<evidence type="ECO:0000256" key="3">
    <source>
        <dbReference type="ARBA" id="ARBA00007648"/>
    </source>
</evidence>
<evidence type="ECO:0000256" key="4">
    <source>
        <dbReference type="ARBA" id="ARBA00012361"/>
    </source>
</evidence>
<evidence type="ECO:0000313" key="13">
    <source>
        <dbReference type="Proteomes" id="UP001177023"/>
    </source>
</evidence>
<dbReference type="GO" id="GO:0007602">
    <property type="term" value="P:phototransduction"/>
    <property type="evidence" value="ECO:0007669"/>
    <property type="project" value="UniProtKB-ARBA"/>
</dbReference>
<dbReference type="GO" id="GO:0010754">
    <property type="term" value="P:negative regulation of cGMP-mediated signaling"/>
    <property type="evidence" value="ECO:0007669"/>
    <property type="project" value="UniProtKB-ARBA"/>
</dbReference>
<dbReference type="PRINTS" id="PR00387">
    <property type="entry name" value="PDIESTERASE1"/>
</dbReference>
<feature type="binding site" evidence="10">
    <location>
        <position position="170"/>
    </location>
    <ligand>
        <name>Zn(2+)</name>
        <dbReference type="ChEBI" id="CHEBI:29105"/>
        <label>1</label>
    </ligand>
</feature>
<evidence type="ECO:0000256" key="1">
    <source>
        <dbReference type="ARBA" id="ARBA00001073"/>
    </source>
</evidence>
<dbReference type="Proteomes" id="UP001177023">
    <property type="component" value="Unassembled WGS sequence"/>
</dbReference>
<dbReference type="GO" id="GO:0008340">
    <property type="term" value="P:determination of adult lifespan"/>
    <property type="evidence" value="ECO:0007669"/>
    <property type="project" value="UniProtKB-ARBA"/>
</dbReference>
<evidence type="ECO:0000256" key="10">
    <source>
        <dbReference type="PIRSR" id="PIRSR623088-3"/>
    </source>
</evidence>
<dbReference type="InterPro" id="IPR029016">
    <property type="entry name" value="GAF-like_dom_sf"/>
</dbReference>
<comment type="similarity">
    <text evidence="3">Belongs to the cyclic nucleotide phosphodiesterase family.</text>
</comment>
<dbReference type="AlphaFoldDB" id="A0AA36FZQ0"/>
<gene>
    <name evidence="12" type="ORF">MSPICULIGERA_LOCUS11411</name>
</gene>
<keyword evidence="5" id="KW-0140">cGMP</keyword>
<dbReference type="InterPro" id="IPR023174">
    <property type="entry name" value="PDEase_CS"/>
</dbReference>
<feature type="active site" description="Proton donor" evidence="8">
    <location>
        <position position="132"/>
    </location>
</feature>
<dbReference type="SMART" id="SM00471">
    <property type="entry name" value="HDc"/>
    <property type="match status" value="1"/>
</dbReference>
<feature type="binding site" evidence="10">
    <location>
        <position position="281"/>
    </location>
    <ligand>
        <name>Zn(2+)</name>
        <dbReference type="ChEBI" id="CHEBI:29105"/>
        <label>1</label>
    </ligand>
</feature>
<feature type="binding site" evidence="10">
    <location>
        <position position="171"/>
    </location>
    <ligand>
        <name>Zn(2+)</name>
        <dbReference type="ChEBI" id="CHEBI:29105"/>
        <label>1</label>
    </ligand>
</feature>
<dbReference type="PROSITE" id="PS00126">
    <property type="entry name" value="PDEASE_I_1"/>
    <property type="match status" value="1"/>
</dbReference>
<dbReference type="PROSITE" id="PS51845">
    <property type="entry name" value="PDEASE_I_2"/>
    <property type="match status" value="1"/>
</dbReference>
<dbReference type="InterPro" id="IPR002073">
    <property type="entry name" value="PDEase_catalytic_dom"/>
</dbReference>
<evidence type="ECO:0000256" key="5">
    <source>
        <dbReference type="ARBA" id="ARBA00022535"/>
    </source>
</evidence>
<evidence type="ECO:0000259" key="11">
    <source>
        <dbReference type="PROSITE" id="PS51845"/>
    </source>
</evidence>
<dbReference type="GO" id="GO:0010446">
    <property type="term" value="P:response to alkaline pH"/>
    <property type="evidence" value="ECO:0007669"/>
    <property type="project" value="UniProtKB-ARBA"/>
</dbReference>
<dbReference type="GO" id="GO:0007635">
    <property type="term" value="P:chemosensory behavior"/>
    <property type="evidence" value="ECO:0007669"/>
    <property type="project" value="UniProtKB-ARBA"/>
</dbReference>
<evidence type="ECO:0000313" key="12">
    <source>
        <dbReference type="EMBL" id="CAJ0573042.1"/>
    </source>
</evidence>
<feature type="binding site" evidence="10">
    <location>
        <position position="171"/>
    </location>
    <ligand>
        <name>Zn(2+)</name>
        <dbReference type="ChEBI" id="CHEBI:29105"/>
        <label>2</label>
    </ligand>
</feature>
<dbReference type="InterPro" id="IPR023088">
    <property type="entry name" value="PDEase"/>
</dbReference>
<dbReference type="Pfam" id="PF00233">
    <property type="entry name" value="PDEase_I"/>
    <property type="match status" value="1"/>
</dbReference>
<feature type="binding site" evidence="9">
    <location>
        <begin position="132"/>
        <end position="136"/>
    </location>
    <ligand>
        <name>AMP</name>
        <dbReference type="ChEBI" id="CHEBI:456215"/>
    </ligand>
</feature>
<feature type="binding site" evidence="9">
    <location>
        <position position="281"/>
    </location>
    <ligand>
        <name>AMP</name>
        <dbReference type="ChEBI" id="CHEBI:456215"/>
    </ligand>
</feature>
<sequence length="363" mass="42015">MVNKTDGIFNKSDEDAFEMFAVYCGLALHHAKLYDKIRRSEQKNRVALEVLAYHSVCNRDEVAKLKKITLRDRIEELETYDFNGMRLSELEKPLYAVYMFKHLFHETIPFEYDDLVRFVLTVRKNYRRVAYHNWAHGWSVAHAMYVLLHQNRELFTPHEALALYVSCLCHDLDHRGKNNAYMRDMATPLASIYSTSVMEHHHFNQTVTILQQEGHNILRSLTSAEYKSVLGLIKHCILATDLALFFPNKAKLNTIVEAGSYNVADPEHRRLTQAVLMTGCDLIASAKPWQIQTETVKVIFEEFYEQGDAERVNGKSPIPMMDRNKAHELPQMQVGFMRGICAPCYDLIAKVLPKSETLKQRCE</sequence>
<keyword evidence="13" id="KW-1185">Reference proteome</keyword>
<organism evidence="12 13">
    <name type="scientific">Mesorhabditis spiculigera</name>
    <dbReference type="NCBI Taxonomy" id="96644"/>
    <lineage>
        <taxon>Eukaryota</taxon>
        <taxon>Metazoa</taxon>
        <taxon>Ecdysozoa</taxon>
        <taxon>Nematoda</taxon>
        <taxon>Chromadorea</taxon>
        <taxon>Rhabditida</taxon>
        <taxon>Rhabditina</taxon>
        <taxon>Rhabditomorpha</taxon>
        <taxon>Rhabditoidea</taxon>
        <taxon>Rhabditidae</taxon>
        <taxon>Mesorhabditinae</taxon>
        <taxon>Mesorhabditis</taxon>
    </lineage>
</organism>
<dbReference type="SUPFAM" id="SSF55781">
    <property type="entry name" value="GAF domain-like"/>
    <property type="match status" value="1"/>
</dbReference>
<dbReference type="InterPro" id="IPR003607">
    <property type="entry name" value="HD/PDEase_dom"/>
</dbReference>
<dbReference type="GO" id="GO:0006935">
    <property type="term" value="P:chemotaxis"/>
    <property type="evidence" value="ECO:0007669"/>
    <property type="project" value="UniProtKB-ARBA"/>
</dbReference>
<evidence type="ECO:0000256" key="8">
    <source>
        <dbReference type="PIRSR" id="PIRSR623088-1"/>
    </source>
</evidence>
<accession>A0AA36FZQ0</accession>
<dbReference type="PANTHER" id="PTHR11347">
    <property type="entry name" value="CYCLIC NUCLEOTIDE PHOSPHODIESTERASE"/>
    <property type="match status" value="1"/>
</dbReference>
<feature type="non-terminal residue" evidence="12">
    <location>
        <position position="363"/>
    </location>
</feature>
<dbReference type="GO" id="GO:0004114">
    <property type="term" value="F:3',5'-cyclic-nucleotide phosphodiesterase activity"/>
    <property type="evidence" value="ECO:0007669"/>
    <property type="project" value="UniProtKB-EC"/>
</dbReference>
<evidence type="ECO:0000256" key="6">
    <source>
        <dbReference type="ARBA" id="ARBA00022723"/>
    </source>
</evidence>
<comment type="catalytic activity">
    <reaction evidence="1">
        <text>a nucleoside 3',5'-cyclic phosphate + H2O = a nucleoside 5'-phosphate + H(+)</text>
        <dbReference type="Rhea" id="RHEA:14653"/>
        <dbReference type="ChEBI" id="CHEBI:15377"/>
        <dbReference type="ChEBI" id="CHEBI:15378"/>
        <dbReference type="ChEBI" id="CHEBI:57867"/>
        <dbReference type="ChEBI" id="CHEBI:58464"/>
        <dbReference type="EC" id="3.1.4.17"/>
    </reaction>
</comment>
<comment type="caution">
    <text evidence="12">The sequence shown here is derived from an EMBL/GenBank/DDBJ whole genome shotgun (WGS) entry which is preliminary data.</text>
</comment>
<dbReference type="FunFam" id="1.10.1300.10:FF:000003">
    <property type="entry name" value="Phosphodiesterase"/>
    <property type="match status" value="1"/>
</dbReference>
<name>A0AA36FZQ0_9BILA</name>
<feature type="binding site" evidence="9">
    <location>
        <position position="171"/>
    </location>
    <ligand>
        <name>AMP</name>
        <dbReference type="ChEBI" id="CHEBI:456215"/>
    </ligand>
</feature>
<feature type="domain" description="PDEase" evidence="11">
    <location>
        <begin position="58"/>
        <end position="363"/>
    </location>
</feature>
<proteinExistence type="inferred from homology"/>
<keyword evidence="7" id="KW-0378">Hydrolase</keyword>
<dbReference type="EC" id="3.1.4.17" evidence="4"/>
<feature type="binding site" evidence="9">
    <location>
        <position position="333"/>
    </location>
    <ligand>
        <name>AMP</name>
        <dbReference type="ChEBI" id="CHEBI:456215"/>
    </ligand>
</feature>
<dbReference type="CDD" id="cd00077">
    <property type="entry name" value="HDc"/>
    <property type="match status" value="1"/>
</dbReference>
<evidence type="ECO:0000256" key="2">
    <source>
        <dbReference type="ARBA" id="ARBA00001968"/>
    </source>
</evidence>
<keyword evidence="6 10" id="KW-0479">Metal-binding</keyword>
<dbReference type="SUPFAM" id="SSF109604">
    <property type="entry name" value="HD-domain/PDEase-like"/>
    <property type="match status" value="1"/>
</dbReference>
<evidence type="ECO:0000256" key="7">
    <source>
        <dbReference type="ARBA" id="ARBA00022801"/>
    </source>
</evidence>
<feature type="binding site" evidence="10">
    <location>
        <position position="136"/>
    </location>
    <ligand>
        <name>Zn(2+)</name>
        <dbReference type="ChEBI" id="CHEBI:29105"/>
        <label>1</label>
    </ligand>
</feature>
<evidence type="ECO:0000256" key="9">
    <source>
        <dbReference type="PIRSR" id="PIRSR623088-2"/>
    </source>
</evidence>
<reference evidence="12" key="1">
    <citation type="submission" date="2023-06" db="EMBL/GenBank/DDBJ databases">
        <authorList>
            <person name="Delattre M."/>
        </authorList>
    </citation>
    <scope>NUCLEOTIDE SEQUENCE</scope>
    <source>
        <strain evidence="12">AF72</strain>
    </source>
</reference>
<dbReference type="Gene3D" id="3.30.450.40">
    <property type="match status" value="1"/>
</dbReference>
<dbReference type="EMBL" id="CATQJA010002612">
    <property type="protein sequence ID" value="CAJ0573042.1"/>
    <property type="molecule type" value="Genomic_DNA"/>
</dbReference>